<evidence type="ECO:0000256" key="2">
    <source>
        <dbReference type="ARBA" id="ARBA00022729"/>
    </source>
</evidence>
<dbReference type="InterPro" id="IPR013210">
    <property type="entry name" value="LRR_N_plant-typ"/>
</dbReference>
<dbReference type="InterPro" id="IPR001611">
    <property type="entry name" value="Leu-rich_rpt"/>
</dbReference>
<dbReference type="PROSITE" id="PS51257">
    <property type="entry name" value="PROKAR_LIPOPROTEIN"/>
    <property type="match status" value="1"/>
</dbReference>
<keyword evidence="1" id="KW-0433">Leucine-rich repeat</keyword>
<reference evidence="9" key="1">
    <citation type="journal article" date="2019" name="Nat. Commun.">
        <title>The genome of broomcorn millet.</title>
        <authorList>
            <person name="Zou C."/>
            <person name="Miki D."/>
            <person name="Li D."/>
            <person name="Tang Q."/>
            <person name="Xiao L."/>
            <person name="Rajput S."/>
            <person name="Deng P."/>
            <person name="Jia W."/>
            <person name="Huang R."/>
            <person name="Zhang M."/>
            <person name="Sun Y."/>
            <person name="Hu J."/>
            <person name="Fu X."/>
            <person name="Schnable P.S."/>
            <person name="Li F."/>
            <person name="Zhang H."/>
            <person name="Feng B."/>
            <person name="Zhu X."/>
            <person name="Liu R."/>
            <person name="Schnable J.C."/>
            <person name="Zhu J.-K."/>
            <person name="Zhang H."/>
        </authorList>
    </citation>
    <scope>NUCLEOTIDE SEQUENCE [LARGE SCALE GENOMIC DNA]</scope>
</reference>
<gene>
    <name evidence="8" type="ORF">C2845_PM18G07820</name>
</gene>
<feature type="domain" description="Leucine-rich repeat-containing N-terminal plant-type" evidence="6">
    <location>
        <begin position="24"/>
        <end position="63"/>
    </location>
</feature>
<keyword evidence="4" id="KW-0472">Membrane</keyword>
<dbReference type="SUPFAM" id="SSF52058">
    <property type="entry name" value="L domain-like"/>
    <property type="match status" value="2"/>
</dbReference>
<evidence type="ECO:0000259" key="6">
    <source>
        <dbReference type="Pfam" id="PF08263"/>
    </source>
</evidence>
<feature type="transmembrane region" description="Helical" evidence="4">
    <location>
        <begin position="253"/>
        <end position="275"/>
    </location>
</feature>
<protein>
    <submittedName>
        <fullName evidence="8">Uncharacterized protein</fullName>
    </submittedName>
</protein>
<evidence type="ECO:0000313" key="9">
    <source>
        <dbReference type="Proteomes" id="UP000275267"/>
    </source>
</evidence>
<evidence type="ECO:0000313" key="8">
    <source>
        <dbReference type="EMBL" id="RLM58071.1"/>
    </source>
</evidence>
<keyword evidence="4" id="KW-1133">Transmembrane helix</keyword>
<accession>A0A3L6PH06</accession>
<keyword evidence="3" id="KW-0677">Repeat</keyword>
<keyword evidence="9" id="KW-1185">Reference proteome</keyword>
<evidence type="ECO:0000256" key="4">
    <source>
        <dbReference type="SAM" id="Phobius"/>
    </source>
</evidence>
<keyword evidence="4" id="KW-0812">Transmembrane</keyword>
<dbReference type="InterPro" id="IPR055414">
    <property type="entry name" value="LRR_R13L4/SHOC2-like"/>
</dbReference>
<feature type="transmembrane region" description="Helical" evidence="4">
    <location>
        <begin position="452"/>
        <end position="473"/>
    </location>
</feature>
<evidence type="ECO:0000256" key="5">
    <source>
        <dbReference type="SAM" id="SignalP"/>
    </source>
</evidence>
<dbReference type="Pfam" id="PF08263">
    <property type="entry name" value="LRRNT_2"/>
    <property type="match status" value="1"/>
</dbReference>
<comment type="caution">
    <text evidence="8">The sequence shown here is derived from an EMBL/GenBank/DDBJ whole genome shotgun (WGS) entry which is preliminary data.</text>
</comment>
<organism evidence="8 9">
    <name type="scientific">Panicum miliaceum</name>
    <name type="common">Proso millet</name>
    <name type="synonym">Broomcorn millet</name>
    <dbReference type="NCBI Taxonomy" id="4540"/>
    <lineage>
        <taxon>Eukaryota</taxon>
        <taxon>Viridiplantae</taxon>
        <taxon>Streptophyta</taxon>
        <taxon>Embryophyta</taxon>
        <taxon>Tracheophyta</taxon>
        <taxon>Spermatophyta</taxon>
        <taxon>Magnoliopsida</taxon>
        <taxon>Liliopsida</taxon>
        <taxon>Poales</taxon>
        <taxon>Poaceae</taxon>
        <taxon>PACMAD clade</taxon>
        <taxon>Panicoideae</taxon>
        <taxon>Panicodae</taxon>
        <taxon>Paniceae</taxon>
        <taxon>Panicinae</taxon>
        <taxon>Panicum</taxon>
        <taxon>Panicum sect. Panicum</taxon>
    </lineage>
</organism>
<dbReference type="Pfam" id="PF23598">
    <property type="entry name" value="LRR_14"/>
    <property type="match status" value="1"/>
</dbReference>
<evidence type="ECO:0000259" key="7">
    <source>
        <dbReference type="Pfam" id="PF23598"/>
    </source>
</evidence>
<evidence type="ECO:0000256" key="1">
    <source>
        <dbReference type="ARBA" id="ARBA00022614"/>
    </source>
</evidence>
<dbReference type="Pfam" id="PF00560">
    <property type="entry name" value="LRR_1"/>
    <property type="match status" value="4"/>
</dbReference>
<dbReference type="Proteomes" id="UP000275267">
    <property type="component" value="Unassembled WGS sequence"/>
</dbReference>
<evidence type="ECO:0000256" key="3">
    <source>
        <dbReference type="ARBA" id="ARBA00022737"/>
    </source>
</evidence>
<proteinExistence type="predicted"/>
<dbReference type="STRING" id="4540.A0A3L6PH06"/>
<feature type="signal peptide" evidence="5">
    <location>
        <begin position="1"/>
        <end position="25"/>
    </location>
</feature>
<feature type="domain" description="Disease resistance R13L4/SHOC-2-like LRR" evidence="7">
    <location>
        <begin position="90"/>
        <end position="272"/>
    </location>
</feature>
<dbReference type="AlphaFoldDB" id="A0A3L6PH06"/>
<keyword evidence="2 5" id="KW-0732">Signal</keyword>
<dbReference type="Gene3D" id="3.80.10.10">
    <property type="entry name" value="Ribonuclease Inhibitor"/>
    <property type="match status" value="3"/>
</dbReference>
<dbReference type="EMBL" id="PQIB02000017">
    <property type="protein sequence ID" value="RLM58071.1"/>
    <property type="molecule type" value="Genomic_DNA"/>
</dbReference>
<dbReference type="FunFam" id="3.80.10.10:FF:000221">
    <property type="entry name" value="Leucine-rich repeat receptor-like protein kinase PXL1"/>
    <property type="match status" value="1"/>
</dbReference>
<dbReference type="OrthoDB" id="406235at2759"/>
<dbReference type="FunFam" id="3.80.10.10:FF:000024">
    <property type="entry name" value="Somatic embryogenesis receptor kinase 1"/>
    <property type="match status" value="1"/>
</dbReference>
<feature type="chain" id="PRO_5018282988" evidence="5">
    <location>
        <begin position="26"/>
        <end position="502"/>
    </location>
</feature>
<sequence>MRPKLVAAAVLTSLLALAILASCSTEGDILYKQRLAWKDPNNVLQSWDRTLANPCTWFHVTCNMNNSVVRIICSLICKDLGNAGISGPLLPDLGGLVNLQYLELYGNNLIGPIPAILGNLTNLISVDLWDNLLTGPIPTSLGTISTLRFLRLYQNNLTGSIPPSLGSLTSLQELKLEKNAFSGSIPSSLGNLKTLRFLRLNENMLTGTVPLEVLSLAIVGNLTELNIARNNLDGTVRSSELRVCQEVLRFASMAAQFAAAAAVLISCLIALATLARSNSEGDILYKQKAGMEGQKQCSPAPGFISPATMITLSSVCTDLGNAGISGPLIPDLGGLKNLQYFELYDNSLSGTIPATLGNLTKLVSLDLYGNHLTGLIPATLGAIGTLRYLRLYENKLTGAIPTSLGNLMNLKELKLQKNALSGSIPSSLGNIKTLQFLKLNENMLSGRVPLEILSLIISGNLTEILLLATSYYVSSFRKLVFIQKYCKEPLGWHSQIIRIQRY</sequence>
<name>A0A3L6PH06_PANMI</name>
<dbReference type="InterPro" id="IPR032675">
    <property type="entry name" value="LRR_dom_sf"/>
</dbReference>
<dbReference type="PANTHER" id="PTHR47988">
    <property type="entry name" value="SOMATIC EMBRYOGENESIS RECEPTOR KINASE 1"/>
    <property type="match status" value="1"/>
</dbReference>